<keyword evidence="11" id="KW-1185">Reference proteome</keyword>
<dbReference type="InterPro" id="IPR013783">
    <property type="entry name" value="Ig-like_fold"/>
</dbReference>
<dbReference type="SUPFAM" id="SSF49785">
    <property type="entry name" value="Galactose-binding domain-like"/>
    <property type="match status" value="2"/>
</dbReference>
<dbReference type="SUPFAM" id="SSF75005">
    <property type="entry name" value="Arabinanase/levansucrase/invertase"/>
    <property type="match status" value="2"/>
</dbReference>
<feature type="signal peptide" evidence="8">
    <location>
        <begin position="1"/>
        <end position="32"/>
    </location>
</feature>
<dbReference type="PROSITE" id="PS51175">
    <property type="entry name" value="CBM6"/>
    <property type="match status" value="2"/>
</dbReference>
<comment type="subcellular location">
    <subcellularLocation>
        <location evidence="1">Cell envelope</location>
    </subcellularLocation>
</comment>
<reference evidence="10 11" key="1">
    <citation type="journal article" date="2019" name="Anaerobe">
        <title>Detection of Robinsoniella peoriensis in multiple bone samples of a trauma patient.</title>
        <authorList>
            <person name="Schrottner P."/>
            <person name="Hartwich K."/>
            <person name="Bunk B."/>
            <person name="Schober I."/>
            <person name="Helbig S."/>
            <person name="Rudolph W.W."/>
            <person name="Gunzer F."/>
        </authorList>
    </citation>
    <scope>NUCLEOTIDE SEQUENCE [LARGE SCALE GENOMIC DNA]</scope>
    <source>
        <strain evidence="10 11">DSM 106044</strain>
    </source>
</reference>
<gene>
    <name evidence="10" type="ORF">DSM106044_02516</name>
</gene>
<evidence type="ECO:0000256" key="1">
    <source>
        <dbReference type="ARBA" id="ARBA00004196"/>
    </source>
</evidence>
<comment type="similarity">
    <text evidence="2">Belongs to the glycosyl hydrolase 43 family.</text>
</comment>
<name>A0A4U8Q7S1_9FIRM</name>
<dbReference type="Gene3D" id="2.60.40.4270">
    <property type="entry name" value="Listeria-Bacteroides repeat domain"/>
    <property type="match status" value="1"/>
</dbReference>
<feature type="active site" description="Proton acceptor" evidence="6">
    <location>
        <position position="258"/>
    </location>
</feature>
<dbReference type="Gene3D" id="2.60.40.1080">
    <property type="match status" value="1"/>
</dbReference>
<dbReference type="Gene3D" id="1.20.1270.70">
    <property type="entry name" value="Designed single chain three-helix bundle"/>
    <property type="match status" value="1"/>
</dbReference>
<dbReference type="InterPro" id="IPR005084">
    <property type="entry name" value="CBM6"/>
</dbReference>
<dbReference type="EMBL" id="QGQD01000052">
    <property type="protein sequence ID" value="TLD00569.1"/>
    <property type="molecule type" value="Genomic_DNA"/>
</dbReference>
<evidence type="ECO:0000313" key="11">
    <source>
        <dbReference type="Proteomes" id="UP000306509"/>
    </source>
</evidence>
<protein>
    <submittedName>
        <fullName evidence="10">Extracellular exo-alpha-(1-&gt;5)-L-arabinofuranosidase</fullName>
        <ecNumber evidence="10">3.2.1.55</ecNumber>
    </submittedName>
</protein>
<evidence type="ECO:0000256" key="4">
    <source>
        <dbReference type="ARBA" id="ARBA00022801"/>
    </source>
</evidence>
<dbReference type="GO" id="GO:0005975">
    <property type="term" value="P:carbohydrate metabolic process"/>
    <property type="evidence" value="ECO:0007669"/>
    <property type="project" value="InterPro"/>
</dbReference>
<feature type="site" description="Important for catalytic activity, responsible for pKa modulation of the active site Glu and correct orientation of both the proton donor and substrate" evidence="7">
    <location>
        <position position="361"/>
    </location>
</feature>
<dbReference type="InterPro" id="IPR013378">
    <property type="entry name" value="InlB-like_B-rpt"/>
</dbReference>
<evidence type="ECO:0000256" key="2">
    <source>
        <dbReference type="ARBA" id="ARBA00009865"/>
    </source>
</evidence>
<dbReference type="GO" id="GO:0046556">
    <property type="term" value="F:alpha-L-arabinofuranosidase activity"/>
    <property type="evidence" value="ECO:0007669"/>
    <property type="project" value="UniProtKB-EC"/>
</dbReference>
<organism evidence="10 11">
    <name type="scientific">Robinsoniella peoriensis</name>
    <dbReference type="NCBI Taxonomy" id="180332"/>
    <lineage>
        <taxon>Bacteria</taxon>
        <taxon>Bacillati</taxon>
        <taxon>Bacillota</taxon>
        <taxon>Clostridia</taxon>
        <taxon>Lachnospirales</taxon>
        <taxon>Lachnospiraceae</taxon>
        <taxon>Robinsoniella</taxon>
    </lineage>
</organism>
<dbReference type="Proteomes" id="UP000306509">
    <property type="component" value="Unassembled WGS sequence"/>
</dbReference>
<evidence type="ECO:0000256" key="7">
    <source>
        <dbReference type="PIRSR" id="PIRSR606710-2"/>
    </source>
</evidence>
<dbReference type="CDD" id="cd08991">
    <property type="entry name" value="GH43_HoAraf43-like"/>
    <property type="match status" value="1"/>
</dbReference>
<dbReference type="GO" id="GO:0030313">
    <property type="term" value="C:cell envelope"/>
    <property type="evidence" value="ECO:0007669"/>
    <property type="project" value="UniProtKB-SubCell"/>
</dbReference>
<dbReference type="Pfam" id="PF04616">
    <property type="entry name" value="Glyco_hydro_43"/>
    <property type="match status" value="2"/>
</dbReference>
<feature type="domain" description="CBM6" evidence="9">
    <location>
        <begin position="1180"/>
        <end position="1309"/>
    </location>
</feature>
<evidence type="ECO:0000313" key="10">
    <source>
        <dbReference type="EMBL" id="TLD00569.1"/>
    </source>
</evidence>
<evidence type="ECO:0000256" key="8">
    <source>
        <dbReference type="SAM" id="SignalP"/>
    </source>
</evidence>
<accession>A0A4U8Q7S1</accession>
<dbReference type="InterPro" id="IPR042229">
    <property type="entry name" value="Listeria/Bacterioides_rpt_sf"/>
</dbReference>
<dbReference type="Pfam" id="PF02368">
    <property type="entry name" value="Big_2"/>
    <property type="match status" value="1"/>
</dbReference>
<feature type="domain" description="CBM6" evidence="9">
    <location>
        <begin position="650"/>
        <end position="776"/>
    </location>
</feature>
<dbReference type="GO" id="GO:0030246">
    <property type="term" value="F:carbohydrate binding"/>
    <property type="evidence" value="ECO:0007669"/>
    <property type="project" value="InterPro"/>
</dbReference>
<dbReference type="PANTHER" id="PTHR43817:SF1">
    <property type="entry name" value="HYDROLASE, FAMILY 43, PUTATIVE (AFU_ORTHOLOGUE AFUA_3G01660)-RELATED"/>
    <property type="match status" value="1"/>
</dbReference>
<keyword evidence="3 8" id="KW-0732">Signal</keyword>
<dbReference type="InterPro" id="IPR008979">
    <property type="entry name" value="Galactose-bd-like_sf"/>
</dbReference>
<evidence type="ECO:0000259" key="9">
    <source>
        <dbReference type="PROSITE" id="PS51175"/>
    </source>
</evidence>
<dbReference type="PANTHER" id="PTHR43817">
    <property type="entry name" value="GLYCOSYL HYDROLASE"/>
    <property type="match status" value="1"/>
</dbReference>
<feature type="chain" id="PRO_5020256639" evidence="8">
    <location>
        <begin position="33"/>
        <end position="1638"/>
    </location>
</feature>
<dbReference type="Pfam" id="PF09479">
    <property type="entry name" value="Flg_new"/>
    <property type="match status" value="1"/>
</dbReference>
<dbReference type="Gene3D" id="2.60.120.260">
    <property type="entry name" value="Galactose-binding domain-like"/>
    <property type="match status" value="2"/>
</dbReference>
<dbReference type="CDD" id="cd02795">
    <property type="entry name" value="CBM6-CBM35-CBM36_like"/>
    <property type="match status" value="1"/>
</dbReference>
<dbReference type="EC" id="3.2.1.55" evidence="10"/>
<comment type="caution">
    <text evidence="10">The sequence shown here is derived from an EMBL/GenBank/DDBJ whole genome shotgun (WGS) entry which is preliminary data.</text>
</comment>
<dbReference type="STRING" id="180332.GCA_000797495_02892"/>
<dbReference type="InterPro" id="IPR006710">
    <property type="entry name" value="Glyco_hydro_43"/>
</dbReference>
<evidence type="ECO:0000256" key="5">
    <source>
        <dbReference type="ARBA" id="ARBA00023295"/>
    </source>
</evidence>
<dbReference type="InterPro" id="IPR003343">
    <property type="entry name" value="Big_2"/>
</dbReference>
<keyword evidence="5 10" id="KW-0326">Glycosidase</keyword>
<dbReference type="InterPro" id="IPR023296">
    <property type="entry name" value="Glyco_hydro_beta-prop_sf"/>
</dbReference>
<sequence precursor="true">MKSRMRKMNQVIAAVMVSALVMSNMGSYTVLAAPDMQGVEAERPVLEGTGEVIFEEDFTNADNWSTYSGWDSGTWSVNDHTYTVTEGRGDKALVKDQNFSDFVYEADVTVNNQQTNLDDKSSAQAGVLFRVTNPIDNHGDGYNGYYFCIDAHNGRVMLGKVSGTKWTEIAAKETTIEYGKSYHVTVAVSGNHIVCYIDYDGEHYAKLDVTDSDHGEGTIGFRNWLSSASFENVKISEYTEPDLAGETYQNPLLDNCADPDVLYYNGTYYLYPTNAGADENGIKVYTSTDLVNWTDKGWALEKDNVWGNTHFWAPDVIERDGTFYMYYTAEEHLGVATSKSPLGPFTQENQVPMHTDIKEIDAHAYMDDDGQYYLYFVRFDNGNLIYGAKLNNDMKTIDESTLKCILVPEDGWETSMGRINEGPFMLKKDGIYYLTYSGAHFQSPGYGSGYAVSSNPLGDYTKYENNPIMQSNSLAHGTGHHGIVESPDGKELFMVYHCHNSLEAADPRKFCIDRIQFTRDQAGETILEVKGPTVTKQHVPSGAVNVNNLISFTKPDNLNITVEEGSAPDTWQLPDSVKGLVTSKSEPGVTYTAEIQWEEPSYESENNGSQAVIQGHILLPEGIENLGNLNLDLEAVVKFTSQPVAEKEVVKMEAENAVITAPAKITERGDASGKKKVGMIDNGNATVTFEVNAKTAGTYRIDVAAGSGTDQLNASHKYYINGDQENAGIVKYQPYGWDNWRLYAIEAELNAGKNTITFTHSGETNSFSELDYILFYTSNPSIEQIKLDGKDLENYQKDTLEYDVDVESLDNLPEVTAVLGEKVSETFDLTITQPTRKNPVSEITLTGKTDKTYPLTYTLHFYDQDAFTNPIVNYGADPYVTYQDGYYYYVRVSQDKAIYVSRAPELNRIAATQPVEVYHPTGTEPSSDLWAPEIHFINGKWYIYYTAGKDADHRMYVLESKTDNAMGAYEFKGKLSPDTDRWAIDQTVLEYNGKLYAVWSGWEGMVNEEQRIYIAEMTDPCTISGERVMLSKPEYNWELDGFPRINEGPQVLVSPDGITSIIFSASGSWTDNYCLGRLTLKKGGDPMNAKDWEKGTEAVFQKNAPSTYSTGHACFTVSPDGTENYMVYHATKGSGQNWNGRGVRTQKFTWNEDGTPDFGKAIAYDGKVNRPSGTPVIRRDRYEAEEGALSGGAVICDTYNSSGGQKIANLTKENSGTTIQVQAEKAGDYRLYVGAATKSDKAGMEVKVNNGAASTCKAIPFNAADAEGICPDNWTGYEFNAELHAGTNTVYIGKTKSLEGVELDYLDVELISEKIPPVIVDKSKLQGKYDVNKDKKQSDYQETGWAAFVQELNKAKEILGNKEATQEQVDAAKTALETAASKLIKKVPVPEKVMVSQLRFIHTKLGMKKGSTAALTVSVLPVNASNKNVVWSSSNPKAAVVNSNGQVTAVSGGTAVIKAIAADGSKCEASCTVTVNYEVKYYLNGGKNAKQNLASYDGSKITLKAPQKARYAFKGWYKDRRFKTKVKYISSGDYTLYAKWEKVKVSKPAVKTLSAKKKAFTVKLKKKISGAKGYQIAYSTDKMFKKGVKYITTGKTTKSVTKLKSKKTYYVKVRAYKLDSRGKKVYGNYSASKVIKVR</sequence>
<dbReference type="Pfam" id="PF07554">
    <property type="entry name" value="FIVAR"/>
    <property type="match status" value="1"/>
</dbReference>
<dbReference type="CDD" id="cd18820">
    <property type="entry name" value="GH43_LbAraf43-like"/>
    <property type="match status" value="1"/>
</dbReference>
<keyword evidence="4 10" id="KW-0378">Hydrolase</keyword>
<dbReference type="RefSeq" id="WP_138002547.1">
    <property type="nucleotide sequence ID" value="NZ_QGQD01000052.1"/>
</dbReference>
<proteinExistence type="inferred from homology"/>
<dbReference type="InterPro" id="IPR008964">
    <property type="entry name" value="Invasin/intimin_cell_adhesion"/>
</dbReference>
<evidence type="ECO:0000256" key="3">
    <source>
        <dbReference type="ARBA" id="ARBA00022729"/>
    </source>
</evidence>
<dbReference type="SUPFAM" id="SSF49373">
    <property type="entry name" value="Invasin/intimin cell-adhesion fragments"/>
    <property type="match status" value="1"/>
</dbReference>
<dbReference type="Gene3D" id="2.115.10.20">
    <property type="entry name" value="Glycosyl hydrolase domain, family 43"/>
    <property type="match status" value="2"/>
</dbReference>
<evidence type="ECO:0000256" key="6">
    <source>
        <dbReference type="PIRSR" id="PIRSR606710-1"/>
    </source>
</evidence>
<dbReference type="NCBIfam" id="TIGR02543">
    <property type="entry name" value="List_Bact_rpt"/>
    <property type="match status" value="1"/>
</dbReference>
<dbReference type="Gene3D" id="2.60.40.10">
    <property type="entry name" value="Immunoglobulins"/>
    <property type="match status" value="1"/>
</dbReference>
<dbReference type="Gene3D" id="2.60.120.560">
    <property type="entry name" value="Exo-inulinase, domain 1"/>
    <property type="match status" value="1"/>
</dbReference>
<dbReference type="SMART" id="SM00635">
    <property type="entry name" value="BID_2"/>
    <property type="match status" value="1"/>
</dbReference>
<feature type="active site" description="Proton donor" evidence="6">
    <location>
        <position position="421"/>
    </location>
</feature>